<evidence type="ECO:0000313" key="4">
    <source>
        <dbReference type="Proteomes" id="UP000028725"/>
    </source>
</evidence>
<feature type="domain" description="Putative zinc-finger" evidence="2">
    <location>
        <begin position="10"/>
        <end position="39"/>
    </location>
</feature>
<evidence type="ECO:0000313" key="3">
    <source>
        <dbReference type="EMBL" id="KFE66420.1"/>
    </source>
</evidence>
<keyword evidence="4" id="KW-1185">Reference proteome</keyword>
<feature type="region of interest" description="Disordered" evidence="1">
    <location>
        <begin position="131"/>
        <end position="463"/>
    </location>
</feature>
<evidence type="ECO:0000259" key="2">
    <source>
        <dbReference type="Pfam" id="PF13490"/>
    </source>
</evidence>
<feature type="compositionally biased region" description="Pro residues" evidence="1">
    <location>
        <begin position="404"/>
        <end position="413"/>
    </location>
</feature>
<feature type="compositionally biased region" description="Low complexity" evidence="1">
    <location>
        <begin position="315"/>
        <end position="330"/>
    </location>
</feature>
<proteinExistence type="predicted"/>
<comment type="caution">
    <text evidence="3">The sequence shown here is derived from an EMBL/GenBank/DDBJ whole genome shotgun (WGS) entry which is preliminary data.</text>
</comment>
<feature type="region of interest" description="Disordered" evidence="1">
    <location>
        <begin position="527"/>
        <end position="564"/>
    </location>
</feature>
<dbReference type="Gene3D" id="1.10.10.1320">
    <property type="entry name" value="Anti-sigma factor, zinc-finger domain"/>
    <property type="match status" value="1"/>
</dbReference>
<gene>
    <name evidence="3" type="ORF">DB31_0893</name>
</gene>
<sequence length="564" mass="58838">MKPQALHAHEDRLLDFAYGELPPQEAQAVQSHLEGCTRCSELLAGIGGVRATMAQLPMEPAPDAGLESLLAYAQQAARNAAAGPAPKPVWWRRWLVPVMGVAAVCAFGVVSVTVNQNLHLKDEVASQSVQKKSAEALPLPSAAPSPDESYREPNAPRTPVALPSSAMQKAAPQAQMVPPTAADKDNTLGSLGAGDSQDEERSNALQGITPPPPAPAAKLDPSPQEKVALEKKPFEAGTKGSRSEWSNVGTGFGPRDAQDESRAADDAASGEALAEESALKQRYQYDRRDAMTQSGAFSKPKPILVSPPQEASAGAAVPQQPSTPAQAQAPVMEAPADGLAAESEAQVQQDEPSRLSLRVKEGRSRGSASGKTASPAPNEDFDDLFGGKTSTAKREQSAPSSAPSAPPPPPPPSTAAAAPMPSVSTEATRKPSKSGARAEPRGDSSEPSAAELSKLAQDAQRSGNRVLEAQLLRQALAAVTGKERLGLLNRLCEAEFAIGRRQEALEACALVLEEDPNSSAAQLARNRLRKEGMEADSSKPGSRGPVKAAPAEKKMSAPDSALSQ</sequence>
<dbReference type="STRING" id="394096.DB31_0893"/>
<dbReference type="PATRIC" id="fig|394096.3.peg.5239"/>
<feature type="compositionally biased region" description="Basic and acidic residues" evidence="1">
    <location>
        <begin position="256"/>
        <end position="265"/>
    </location>
</feature>
<dbReference type="Pfam" id="PF13490">
    <property type="entry name" value="zf-HC2"/>
    <property type="match status" value="1"/>
</dbReference>
<dbReference type="Proteomes" id="UP000028725">
    <property type="component" value="Unassembled WGS sequence"/>
</dbReference>
<organism evidence="3 4">
    <name type="scientific">Hyalangium minutum</name>
    <dbReference type="NCBI Taxonomy" id="394096"/>
    <lineage>
        <taxon>Bacteria</taxon>
        <taxon>Pseudomonadati</taxon>
        <taxon>Myxococcota</taxon>
        <taxon>Myxococcia</taxon>
        <taxon>Myxococcales</taxon>
        <taxon>Cystobacterineae</taxon>
        <taxon>Archangiaceae</taxon>
        <taxon>Hyalangium</taxon>
    </lineage>
</organism>
<evidence type="ECO:0000256" key="1">
    <source>
        <dbReference type="SAM" id="MobiDB-lite"/>
    </source>
</evidence>
<accession>A0A085WFF7</accession>
<feature type="compositionally biased region" description="Low complexity" evidence="1">
    <location>
        <begin position="135"/>
        <end position="147"/>
    </location>
</feature>
<dbReference type="OrthoDB" id="5525937at2"/>
<name>A0A085WFF7_9BACT</name>
<dbReference type="EMBL" id="JMCB01000010">
    <property type="protein sequence ID" value="KFE66420.1"/>
    <property type="molecule type" value="Genomic_DNA"/>
</dbReference>
<reference evidence="3 4" key="1">
    <citation type="submission" date="2014-04" db="EMBL/GenBank/DDBJ databases">
        <title>Genome assembly of Hyalangium minutum DSM 14724.</title>
        <authorList>
            <person name="Sharma G."/>
            <person name="Subramanian S."/>
        </authorList>
    </citation>
    <scope>NUCLEOTIDE SEQUENCE [LARGE SCALE GENOMIC DNA]</scope>
    <source>
        <strain evidence="3 4">DSM 14724</strain>
    </source>
</reference>
<feature type="compositionally biased region" description="Low complexity" evidence="1">
    <location>
        <begin position="266"/>
        <end position="276"/>
    </location>
</feature>
<dbReference type="InterPro" id="IPR027383">
    <property type="entry name" value="Znf_put"/>
</dbReference>
<feature type="compositionally biased region" description="Low complexity" evidence="1">
    <location>
        <begin position="414"/>
        <end position="424"/>
    </location>
</feature>
<protein>
    <recommendedName>
        <fullName evidence="2">Putative zinc-finger domain-containing protein</fullName>
    </recommendedName>
</protein>
<dbReference type="RefSeq" id="WP_052420230.1">
    <property type="nucleotide sequence ID" value="NZ_JMCB01000010.1"/>
</dbReference>
<feature type="compositionally biased region" description="Basic and acidic residues" evidence="1">
    <location>
        <begin position="277"/>
        <end position="290"/>
    </location>
</feature>
<dbReference type="AlphaFoldDB" id="A0A085WFF7"/>
<dbReference type="InterPro" id="IPR041916">
    <property type="entry name" value="Anti_sigma_zinc_sf"/>
</dbReference>